<evidence type="ECO:0000256" key="2">
    <source>
        <dbReference type="SAM" id="MobiDB-lite"/>
    </source>
</evidence>
<name>A0AA88GJC6_NAELO</name>
<comment type="caution">
    <text evidence="4">The sequence shown here is derived from an EMBL/GenBank/DDBJ whole genome shotgun (WGS) entry which is preliminary data.</text>
</comment>
<accession>A0AA88GJC6</accession>
<dbReference type="PROSITE" id="PS50102">
    <property type="entry name" value="RRM"/>
    <property type="match status" value="1"/>
</dbReference>
<evidence type="ECO:0000259" key="3">
    <source>
        <dbReference type="PROSITE" id="PS50102"/>
    </source>
</evidence>
<feature type="compositionally biased region" description="Low complexity" evidence="2">
    <location>
        <begin position="567"/>
        <end position="577"/>
    </location>
</feature>
<dbReference type="InterPro" id="IPR035979">
    <property type="entry name" value="RBD_domain_sf"/>
</dbReference>
<feature type="region of interest" description="Disordered" evidence="2">
    <location>
        <begin position="13"/>
        <end position="46"/>
    </location>
</feature>
<dbReference type="Pfam" id="PF13893">
    <property type="entry name" value="RRM_5"/>
    <property type="match status" value="1"/>
</dbReference>
<evidence type="ECO:0000313" key="5">
    <source>
        <dbReference type="Proteomes" id="UP000816034"/>
    </source>
</evidence>
<keyword evidence="5" id="KW-1185">Reference proteome</keyword>
<feature type="region of interest" description="Disordered" evidence="2">
    <location>
        <begin position="239"/>
        <end position="258"/>
    </location>
</feature>
<evidence type="ECO:0000313" key="4">
    <source>
        <dbReference type="EMBL" id="KAG2382049.1"/>
    </source>
</evidence>
<dbReference type="PANTHER" id="PTHR15592">
    <property type="entry name" value="MATRIN 3/NUCLEAR PROTEIN 220-RELATED"/>
    <property type="match status" value="1"/>
</dbReference>
<dbReference type="GO" id="GO:0003723">
    <property type="term" value="F:RNA binding"/>
    <property type="evidence" value="ECO:0007669"/>
    <property type="project" value="UniProtKB-UniRule"/>
</dbReference>
<gene>
    <name evidence="4" type="ORF">C9374_005841</name>
</gene>
<dbReference type="Proteomes" id="UP000816034">
    <property type="component" value="Unassembled WGS sequence"/>
</dbReference>
<dbReference type="SUPFAM" id="SSF54928">
    <property type="entry name" value="RNA-binding domain, RBD"/>
    <property type="match status" value="2"/>
</dbReference>
<dbReference type="EMBL" id="PYSW02000025">
    <property type="protein sequence ID" value="KAG2382049.1"/>
    <property type="molecule type" value="Genomic_DNA"/>
</dbReference>
<dbReference type="GeneID" id="68098296"/>
<organism evidence="4 5">
    <name type="scientific">Naegleria lovaniensis</name>
    <name type="common">Amoeba</name>
    <dbReference type="NCBI Taxonomy" id="51637"/>
    <lineage>
        <taxon>Eukaryota</taxon>
        <taxon>Discoba</taxon>
        <taxon>Heterolobosea</taxon>
        <taxon>Tetramitia</taxon>
        <taxon>Eutetramitia</taxon>
        <taxon>Vahlkampfiidae</taxon>
        <taxon>Naegleria</taxon>
    </lineage>
</organism>
<dbReference type="InterPro" id="IPR000504">
    <property type="entry name" value="RRM_dom"/>
</dbReference>
<feature type="compositionally biased region" description="Polar residues" evidence="2">
    <location>
        <begin position="551"/>
        <end position="563"/>
    </location>
</feature>
<dbReference type="AlphaFoldDB" id="A0AA88GJC6"/>
<feature type="domain" description="RRM" evidence="3">
    <location>
        <begin position="263"/>
        <end position="342"/>
    </location>
</feature>
<evidence type="ECO:0000256" key="1">
    <source>
        <dbReference type="PROSITE-ProRule" id="PRU00176"/>
    </source>
</evidence>
<protein>
    <recommendedName>
        <fullName evidence="3">RRM domain-containing protein</fullName>
    </recommendedName>
</protein>
<proteinExistence type="predicted"/>
<dbReference type="SMART" id="SM00360">
    <property type="entry name" value="RRM"/>
    <property type="match status" value="2"/>
</dbReference>
<dbReference type="RefSeq" id="XP_044547728.1">
    <property type="nucleotide sequence ID" value="XM_044695636.1"/>
</dbReference>
<sequence length="577" mass="65285">MNTNDMLMTIYNEQEMTPENDVRKREFSDLGDSPLFDEDDEGRPLEPKKRAFGDSSFLHGSRTLILALGSNKTVPTVRFLASKMPFPESVLKYFFLKDHVIVEFVDSHYALKFLYMYYDTGIQCEDGSVITVEFAKNQGEGIDVVMPSISDRQQSAEGGKVLFCLIYNPFPLENFEKHGNVVKLIELPELDRVKRVIMEFKTEVDFNNTFEKLKNHQSLKLYKSKIPYLADLNQIESTQNTPASSSTSPMVDNTSNESKPTSCVIQATGFTSHKVNCDTMFILFGVYGDVLKTKVNFNTPTPCAFVEFKNEDGAARAIRFLGKNGTPCPLYNDLIQVSYAPFSTLEEPTSVEEGEEFKAYLGSPLHRFTKGSATGRIKNIDHVYPPNRVLCISNINFNSQSSTIESEFLKYNLKIENIKFFGHKQKLGTKMALISFPTLNDAVTALVECHDIKIDDYHININFADNNANNNNFMMMNRVPYNAMNRNMGMPHQRHYSPMGTYTPFAASGHALAFPPAGSPQFQNFVYTPRGRGGTAYRGNTMVNRGRGRGNYSNYNDNNYQKENTNDDNNADNTKYQ</sequence>
<feature type="region of interest" description="Disordered" evidence="2">
    <location>
        <begin position="533"/>
        <end position="577"/>
    </location>
</feature>
<dbReference type="InterPro" id="IPR012677">
    <property type="entry name" value="Nucleotide-bd_a/b_plait_sf"/>
</dbReference>
<keyword evidence="1" id="KW-0694">RNA-binding</keyword>
<reference evidence="4 5" key="1">
    <citation type="journal article" date="2018" name="BMC Genomics">
        <title>The genome of Naegleria lovaniensis, the basis for a comparative approach to unravel pathogenicity factors of the human pathogenic amoeba N. fowleri.</title>
        <authorList>
            <person name="Liechti N."/>
            <person name="Schurch N."/>
            <person name="Bruggmann R."/>
            <person name="Wittwer M."/>
        </authorList>
    </citation>
    <scope>NUCLEOTIDE SEQUENCE [LARGE SCALE GENOMIC DNA]</scope>
    <source>
        <strain evidence="4 5">ATCC 30569</strain>
    </source>
</reference>
<dbReference type="Gene3D" id="3.30.70.330">
    <property type="match status" value="2"/>
</dbReference>